<evidence type="ECO:0000313" key="2">
    <source>
        <dbReference type="EMBL" id="PJI91517.1"/>
    </source>
</evidence>
<keyword evidence="1" id="KW-0472">Membrane</keyword>
<proteinExistence type="predicted"/>
<dbReference type="Proteomes" id="UP000228531">
    <property type="component" value="Unassembled WGS sequence"/>
</dbReference>
<dbReference type="RefSeq" id="WP_100366434.1">
    <property type="nucleotide sequence ID" value="NZ_PGTY01000001.1"/>
</dbReference>
<evidence type="ECO:0000313" key="3">
    <source>
        <dbReference type="Proteomes" id="UP000228531"/>
    </source>
</evidence>
<feature type="transmembrane region" description="Helical" evidence="1">
    <location>
        <begin position="200"/>
        <end position="228"/>
    </location>
</feature>
<accession>A0A2M8WKS4</accession>
<name>A0A2M8WKS4_9RHOB</name>
<sequence length="233" mass="24874">MLTTALALLLAHLLADYPLQNGWIIANKKKPAAMAAHIGVVFLLTLIALKGQVLPALTIAVLHLGIDLIKTHLAPETLWAYLADQLAHVATIAAVLWFWPDLALLWPNAGNWMQYMLAIGAGLILCVHAGGPAVGLLMQDFDMMPQQGLPEAGRMIGLLERALIFLMVMAGQPGGIGFLIAAKSVLRFDTASKDQKAGEYVIIGTLASFGWALLVSFATLSLVTFYGIAPTPP</sequence>
<feature type="transmembrane region" description="Helical" evidence="1">
    <location>
        <begin position="78"/>
        <end position="100"/>
    </location>
</feature>
<dbReference type="InterPro" id="IPR021737">
    <property type="entry name" value="Phage_phiKZ_Orf197"/>
</dbReference>
<gene>
    <name evidence="2" type="ORF">BC777_0345</name>
</gene>
<keyword evidence="1" id="KW-0812">Transmembrane</keyword>
<evidence type="ECO:0000256" key="1">
    <source>
        <dbReference type="SAM" id="Phobius"/>
    </source>
</evidence>
<keyword evidence="3" id="KW-1185">Reference proteome</keyword>
<reference evidence="2 3" key="1">
    <citation type="submission" date="2017-11" db="EMBL/GenBank/DDBJ databases">
        <title>Genomic Encyclopedia of Archaeal and Bacterial Type Strains, Phase II (KMG-II): From Individual Species to Whole Genera.</title>
        <authorList>
            <person name="Goeker M."/>
        </authorList>
    </citation>
    <scope>NUCLEOTIDE SEQUENCE [LARGE SCALE GENOMIC DNA]</scope>
    <source>
        <strain evidence="2 3">DSM 29128</strain>
    </source>
</reference>
<comment type="caution">
    <text evidence="2">The sequence shown here is derived from an EMBL/GenBank/DDBJ whole genome shotgun (WGS) entry which is preliminary data.</text>
</comment>
<organism evidence="2 3">
    <name type="scientific">Yoonia maricola</name>
    <dbReference type="NCBI Taxonomy" id="420999"/>
    <lineage>
        <taxon>Bacteria</taxon>
        <taxon>Pseudomonadati</taxon>
        <taxon>Pseudomonadota</taxon>
        <taxon>Alphaproteobacteria</taxon>
        <taxon>Rhodobacterales</taxon>
        <taxon>Paracoccaceae</taxon>
        <taxon>Yoonia</taxon>
    </lineage>
</organism>
<dbReference type="OrthoDB" id="8536716at2"/>
<dbReference type="AlphaFoldDB" id="A0A2M8WKS4"/>
<feature type="transmembrane region" description="Helical" evidence="1">
    <location>
        <begin position="112"/>
        <end position="137"/>
    </location>
</feature>
<feature type="transmembrane region" description="Helical" evidence="1">
    <location>
        <begin position="39"/>
        <end position="66"/>
    </location>
</feature>
<keyword evidence="1" id="KW-1133">Transmembrane helix</keyword>
<feature type="transmembrane region" description="Helical" evidence="1">
    <location>
        <begin position="158"/>
        <end position="180"/>
    </location>
</feature>
<protein>
    <submittedName>
        <fullName evidence="2">Uncharacterized protein DUF3307</fullName>
    </submittedName>
</protein>
<dbReference type="Pfam" id="PF11750">
    <property type="entry name" value="DUF3307"/>
    <property type="match status" value="1"/>
</dbReference>
<dbReference type="EMBL" id="PGTY01000001">
    <property type="protein sequence ID" value="PJI91517.1"/>
    <property type="molecule type" value="Genomic_DNA"/>
</dbReference>